<evidence type="ECO:0000256" key="5">
    <source>
        <dbReference type="PIRSR" id="PIRSR000137-2"/>
    </source>
</evidence>
<comment type="similarity">
    <text evidence="2 6">Belongs to the GMC oxidoreductase family.</text>
</comment>
<evidence type="ECO:0000256" key="4">
    <source>
        <dbReference type="ARBA" id="ARBA00022827"/>
    </source>
</evidence>
<dbReference type="EMBL" id="JACOMF010000041">
    <property type="protein sequence ID" value="MBC4018065.1"/>
    <property type="molecule type" value="Genomic_DNA"/>
</dbReference>
<keyword evidence="9" id="KW-1185">Reference proteome</keyword>
<protein>
    <submittedName>
        <fullName evidence="8">GMC family oxidoreductase N-terminal domain-containing protein</fullName>
    </submittedName>
</protein>
<comment type="cofactor">
    <cofactor evidence="1 5">
        <name>FAD</name>
        <dbReference type="ChEBI" id="CHEBI:57692"/>
    </cofactor>
</comment>
<dbReference type="Gene3D" id="3.30.410.40">
    <property type="match status" value="1"/>
</dbReference>
<dbReference type="Gene3D" id="3.50.50.60">
    <property type="entry name" value="FAD/NAD(P)-binding domain"/>
    <property type="match status" value="2"/>
</dbReference>
<dbReference type="GO" id="GO:0016614">
    <property type="term" value="F:oxidoreductase activity, acting on CH-OH group of donors"/>
    <property type="evidence" value="ECO:0007669"/>
    <property type="project" value="InterPro"/>
</dbReference>
<dbReference type="SUPFAM" id="SSF51905">
    <property type="entry name" value="FAD/NAD(P)-binding domain"/>
    <property type="match status" value="1"/>
</dbReference>
<dbReference type="Pfam" id="PF00732">
    <property type="entry name" value="GMC_oxred_N"/>
    <property type="match status" value="1"/>
</dbReference>
<dbReference type="AlphaFoldDB" id="A0A9X0R1Y9"/>
<sequence length="570" mass="62986">MDYDTIIVGGGSAGSVLANRLSARSAHRVLLLEAGQDTPPDNVPKEISDTYPGTAYFDPRFHWTDLKVHTQIVSHNNPDAERPPLRKYEQARVLGGGSSINGQMANRGAPTDYDEWEARGAEGWSWKNVLPYFKKVERDLDFEDEWHGKEGRIPVRRIPQQHWNAHAKAAAAAFELAGFKYLPDQNGEFTDGYFPVTISNAEEKRVSAALGYLDAATRARRNLTISTNTQAKSLVFEGTRCVGVVAVVDGQEQEFRAKEVILSCGAIHSPAHLLRAGIGPVGHLRDMGIPVLAAVEGVGQRLMDHPSISLSSFIRRSARMRDSDPSRRHILVGLRYSSNLPEAPKGDMFVAVASKSAWHAVGVQIASMLAFVNKTYSETGQVRLASRDWRSEPVVEFNLLSDRRDLDRLMNCFKMMAAMQMSPPLAAVTTDPFPASYSDKVRQIGVVNEKNRWLTRAIATMLDGPQALRSWLIDRYVVEGFTFQQVMQDDEALEAFIRKATIGVWHASCSCRMGREDDPMAVVDTSSRVRGVAGLRVVDASIFPVVPCANTNFPVLMTAEKMADTILAEG</sequence>
<dbReference type="InterPro" id="IPR012132">
    <property type="entry name" value="GMC_OxRdtase"/>
</dbReference>
<keyword evidence="4 5" id="KW-0274">FAD</keyword>
<feature type="binding site" evidence="5">
    <location>
        <position position="93"/>
    </location>
    <ligand>
        <name>FAD</name>
        <dbReference type="ChEBI" id="CHEBI:57692"/>
    </ligand>
</feature>
<dbReference type="PROSITE" id="PS00623">
    <property type="entry name" value="GMC_OXRED_1"/>
    <property type="match status" value="1"/>
</dbReference>
<evidence type="ECO:0000313" key="9">
    <source>
        <dbReference type="Proteomes" id="UP000600101"/>
    </source>
</evidence>
<name>A0A9X0R1Y9_9PROT</name>
<evidence type="ECO:0000259" key="7">
    <source>
        <dbReference type="PROSITE" id="PS00623"/>
    </source>
</evidence>
<comment type="caution">
    <text evidence="8">The sequence shown here is derived from an EMBL/GenBank/DDBJ whole genome shotgun (WGS) entry which is preliminary data.</text>
</comment>
<dbReference type="GO" id="GO:0050660">
    <property type="term" value="F:flavin adenine dinucleotide binding"/>
    <property type="evidence" value="ECO:0007669"/>
    <property type="project" value="InterPro"/>
</dbReference>
<dbReference type="PANTHER" id="PTHR11552:SF147">
    <property type="entry name" value="CHOLINE DEHYDROGENASE, MITOCHONDRIAL"/>
    <property type="match status" value="1"/>
</dbReference>
<feature type="binding site" evidence="5">
    <location>
        <begin position="505"/>
        <end position="506"/>
    </location>
    <ligand>
        <name>FAD</name>
        <dbReference type="ChEBI" id="CHEBI:57692"/>
    </ligand>
</feature>
<dbReference type="Proteomes" id="UP000600101">
    <property type="component" value="Unassembled WGS sequence"/>
</dbReference>
<dbReference type="PIRSF" id="PIRSF000137">
    <property type="entry name" value="Alcohol_oxidase"/>
    <property type="match status" value="1"/>
</dbReference>
<dbReference type="PANTHER" id="PTHR11552">
    <property type="entry name" value="GLUCOSE-METHANOL-CHOLINE GMC OXIDOREDUCTASE"/>
    <property type="match status" value="1"/>
</dbReference>
<proteinExistence type="inferred from homology"/>
<dbReference type="RefSeq" id="WP_186772821.1">
    <property type="nucleotide sequence ID" value="NZ_JACOMF010000041.1"/>
</dbReference>
<dbReference type="InterPro" id="IPR000172">
    <property type="entry name" value="GMC_OxRdtase_N"/>
</dbReference>
<feature type="domain" description="Glucose-methanol-choline oxidoreductase N-terminal" evidence="7">
    <location>
        <begin position="91"/>
        <end position="114"/>
    </location>
</feature>
<evidence type="ECO:0000256" key="6">
    <source>
        <dbReference type="RuleBase" id="RU003968"/>
    </source>
</evidence>
<dbReference type="InterPro" id="IPR036188">
    <property type="entry name" value="FAD/NAD-bd_sf"/>
</dbReference>
<evidence type="ECO:0000256" key="1">
    <source>
        <dbReference type="ARBA" id="ARBA00001974"/>
    </source>
</evidence>
<evidence type="ECO:0000256" key="2">
    <source>
        <dbReference type="ARBA" id="ARBA00010790"/>
    </source>
</evidence>
<reference evidence="8" key="1">
    <citation type="submission" date="2020-08" db="EMBL/GenBank/DDBJ databases">
        <authorList>
            <person name="Hu Y."/>
            <person name="Nguyen S.V."/>
            <person name="Li F."/>
            <person name="Fanning S."/>
        </authorList>
    </citation>
    <scope>NUCLEOTIDE SEQUENCE</scope>
    <source>
        <strain evidence="8">SYSU D8009</strain>
    </source>
</reference>
<dbReference type="Pfam" id="PF05199">
    <property type="entry name" value="GMC_oxred_C"/>
    <property type="match status" value="1"/>
</dbReference>
<dbReference type="SUPFAM" id="SSF54373">
    <property type="entry name" value="FAD-linked reductases, C-terminal domain"/>
    <property type="match status" value="1"/>
</dbReference>
<keyword evidence="3 6" id="KW-0285">Flavoprotein</keyword>
<accession>A0A9X0R1Y9</accession>
<organism evidence="8 9">
    <name type="scientific">Siccirubricoccus deserti</name>
    <dbReference type="NCBI Taxonomy" id="2013562"/>
    <lineage>
        <taxon>Bacteria</taxon>
        <taxon>Pseudomonadati</taxon>
        <taxon>Pseudomonadota</taxon>
        <taxon>Alphaproteobacteria</taxon>
        <taxon>Acetobacterales</taxon>
        <taxon>Roseomonadaceae</taxon>
        <taxon>Siccirubricoccus</taxon>
    </lineage>
</organism>
<gene>
    <name evidence="8" type="ORF">H7965_22465</name>
</gene>
<evidence type="ECO:0000313" key="8">
    <source>
        <dbReference type="EMBL" id="MBC4018065.1"/>
    </source>
</evidence>
<dbReference type="InterPro" id="IPR007867">
    <property type="entry name" value="GMC_OxRtase_C"/>
</dbReference>
<evidence type="ECO:0000256" key="3">
    <source>
        <dbReference type="ARBA" id="ARBA00022630"/>
    </source>
</evidence>